<name>A0A0L0F0R6_9EUKA</name>
<gene>
    <name evidence="1" type="ORF">SARC_17179</name>
</gene>
<accession>A0A0L0F0R6</accession>
<feature type="non-terminal residue" evidence="1">
    <location>
        <position position="54"/>
    </location>
</feature>
<proteinExistence type="predicted"/>
<dbReference type="GeneID" id="25917683"/>
<protein>
    <submittedName>
        <fullName evidence="1">Uncharacterized protein</fullName>
    </submittedName>
</protein>
<dbReference type="Proteomes" id="UP000054560">
    <property type="component" value="Unassembled WGS sequence"/>
</dbReference>
<reference evidence="1 2" key="1">
    <citation type="submission" date="2011-02" db="EMBL/GenBank/DDBJ databases">
        <title>The Genome Sequence of Sphaeroforma arctica JP610.</title>
        <authorList>
            <consortium name="The Broad Institute Genome Sequencing Platform"/>
            <person name="Russ C."/>
            <person name="Cuomo C."/>
            <person name="Young S.K."/>
            <person name="Zeng Q."/>
            <person name="Gargeya S."/>
            <person name="Alvarado L."/>
            <person name="Berlin A."/>
            <person name="Chapman S.B."/>
            <person name="Chen Z."/>
            <person name="Freedman E."/>
            <person name="Gellesch M."/>
            <person name="Goldberg J."/>
            <person name="Griggs A."/>
            <person name="Gujja S."/>
            <person name="Heilman E."/>
            <person name="Heiman D."/>
            <person name="Howarth C."/>
            <person name="Mehta T."/>
            <person name="Neiman D."/>
            <person name="Pearson M."/>
            <person name="Roberts A."/>
            <person name="Saif S."/>
            <person name="Shea T."/>
            <person name="Shenoy N."/>
            <person name="Sisk P."/>
            <person name="Stolte C."/>
            <person name="Sykes S."/>
            <person name="White J."/>
            <person name="Yandava C."/>
            <person name="Burger G."/>
            <person name="Gray M.W."/>
            <person name="Holland P.W.H."/>
            <person name="King N."/>
            <person name="Lang F.B.F."/>
            <person name="Roger A.J."/>
            <person name="Ruiz-Trillo I."/>
            <person name="Haas B."/>
            <person name="Nusbaum C."/>
            <person name="Birren B."/>
        </authorList>
    </citation>
    <scope>NUCLEOTIDE SEQUENCE [LARGE SCALE GENOMIC DNA]</scope>
    <source>
        <strain evidence="1 2">JP610</strain>
    </source>
</reference>
<keyword evidence="2" id="KW-1185">Reference proteome</keyword>
<dbReference type="RefSeq" id="XP_014144199.1">
    <property type="nucleotide sequence ID" value="XM_014288724.1"/>
</dbReference>
<dbReference type="EMBL" id="KQ251553">
    <property type="protein sequence ID" value="KNC70297.1"/>
    <property type="molecule type" value="Genomic_DNA"/>
</dbReference>
<sequence length="54" mass="6032">VIQIQRNEIVVYGEDGSLIIRDVPIYNSDGTLKETLMLENIETKGITGVITQQL</sequence>
<feature type="non-terminal residue" evidence="1">
    <location>
        <position position="1"/>
    </location>
</feature>
<organism evidence="1 2">
    <name type="scientific">Sphaeroforma arctica JP610</name>
    <dbReference type="NCBI Taxonomy" id="667725"/>
    <lineage>
        <taxon>Eukaryota</taxon>
        <taxon>Ichthyosporea</taxon>
        <taxon>Ichthyophonida</taxon>
        <taxon>Sphaeroforma</taxon>
    </lineage>
</organism>
<dbReference type="AlphaFoldDB" id="A0A0L0F0R6"/>
<evidence type="ECO:0000313" key="2">
    <source>
        <dbReference type="Proteomes" id="UP000054560"/>
    </source>
</evidence>
<evidence type="ECO:0000313" key="1">
    <source>
        <dbReference type="EMBL" id="KNC70297.1"/>
    </source>
</evidence>